<feature type="repeat" description="ANK" evidence="3">
    <location>
        <begin position="346"/>
        <end position="378"/>
    </location>
</feature>
<evidence type="ECO:0000313" key="5">
    <source>
        <dbReference type="EMBL" id="KAL0279912.1"/>
    </source>
</evidence>
<dbReference type="PROSITE" id="PS50088">
    <property type="entry name" value="ANK_REPEAT"/>
    <property type="match status" value="2"/>
</dbReference>
<keyword evidence="2 3" id="KW-0040">ANK repeat</keyword>
<dbReference type="PROSITE" id="PS50297">
    <property type="entry name" value="ANK_REP_REGION"/>
    <property type="match status" value="2"/>
</dbReference>
<organism evidence="5">
    <name type="scientific">Menopon gallinae</name>
    <name type="common">poultry shaft louse</name>
    <dbReference type="NCBI Taxonomy" id="328185"/>
    <lineage>
        <taxon>Eukaryota</taxon>
        <taxon>Metazoa</taxon>
        <taxon>Ecdysozoa</taxon>
        <taxon>Arthropoda</taxon>
        <taxon>Hexapoda</taxon>
        <taxon>Insecta</taxon>
        <taxon>Pterygota</taxon>
        <taxon>Neoptera</taxon>
        <taxon>Paraneoptera</taxon>
        <taxon>Psocodea</taxon>
        <taxon>Troctomorpha</taxon>
        <taxon>Phthiraptera</taxon>
        <taxon>Amblycera</taxon>
        <taxon>Menoponidae</taxon>
        <taxon>Menopon</taxon>
    </lineage>
</organism>
<dbReference type="PANTHER" id="PTHR24173">
    <property type="entry name" value="ANKYRIN REPEAT CONTAINING"/>
    <property type="match status" value="1"/>
</dbReference>
<name>A0AAW2IC28_9NEOP</name>
<keyword evidence="1" id="KW-0677">Repeat</keyword>
<dbReference type="Gene3D" id="1.25.40.20">
    <property type="entry name" value="Ankyrin repeat-containing domain"/>
    <property type="match status" value="1"/>
</dbReference>
<feature type="compositionally biased region" description="Basic and acidic residues" evidence="4">
    <location>
        <begin position="131"/>
        <end position="140"/>
    </location>
</feature>
<dbReference type="EMBL" id="JARGDH010000001">
    <property type="protein sequence ID" value="KAL0279912.1"/>
    <property type="molecule type" value="Genomic_DNA"/>
</dbReference>
<evidence type="ECO:0000256" key="1">
    <source>
        <dbReference type="ARBA" id="ARBA00022737"/>
    </source>
</evidence>
<accession>A0AAW2IC28</accession>
<dbReference type="SUPFAM" id="SSF48403">
    <property type="entry name" value="Ankyrin repeat"/>
    <property type="match status" value="1"/>
</dbReference>
<dbReference type="SMART" id="SM00248">
    <property type="entry name" value="ANK"/>
    <property type="match status" value="3"/>
</dbReference>
<dbReference type="Pfam" id="PF12796">
    <property type="entry name" value="Ank_2"/>
    <property type="match status" value="1"/>
</dbReference>
<evidence type="ECO:0008006" key="6">
    <source>
        <dbReference type="Google" id="ProtNLM"/>
    </source>
</evidence>
<dbReference type="InterPro" id="IPR002110">
    <property type="entry name" value="Ankyrin_rpt"/>
</dbReference>
<dbReference type="InterPro" id="IPR036770">
    <property type="entry name" value="Ankyrin_rpt-contain_sf"/>
</dbReference>
<evidence type="ECO:0000256" key="4">
    <source>
        <dbReference type="SAM" id="MobiDB-lite"/>
    </source>
</evidence>
<dbReference type="AlphaFoldDB" id="A0AAW2IC28"/>
<feature type="region of interest" description="Disordered" evidence="4">
    <location>
        <begin position="127"/>
        <end position="155"/>
    </location>
</feature>
<dbReference type="PANTHER" id="PTHR24173:SF40">
    <property type="entry name" value="AGAP006757-PA"/>
    <property type="match status" value="1"/>
</dbReference>
<protein>
    <recommendedName>
        <fullName evidence="6">Ankyrin repeat domain-containing protein 33B</fullName>
    </recommendedName>
</protein>
<comment type="caution">
    <text evidence="5">The sequence shown here is derived from an EMBL/GenBank/DDBJ whole genome shotgun (WGS) entry which is preliminary data.</text>
</comment>
<evidence type="ECO:0000256" key="3">
    <source>
        <dbReference type="PROSITE-ProRule" id="PRU00023"/>
    </source>
</evidence>
<gene>
    <name evidence="5" type="ORF">PYX00_001368</name>
</gene>
<sequence length="545" mass="57706">MTIVCKELAYAPKLIHVKQAATTNGLKSAIVPSRGNGKKEVFVQRSSVQRYAELPSLRYGATPTPTATQMLGSGPLRVSVSPKARRSTSFDGRLGGTGNYCGLRGNAHDFGDEAPPSVRRVHFADLPPKFNRGEAERAPEEEGSPGAEEGTENRMRNRAGIASSDGRSVSSNPRLGHLASSASFPVSTRSDAFRLGNNGVLEGGTVLANKHVSRGHDTARYRHGTLTQAAPATASPPSLTPLLKAARDGDEDDLLTVLREAAFFGIPPEDLNAADNSGRTTLSYVASNGGLKALEAISRLPGVDVNKPDNEGNTPLHFAAQAGQVDVISYMVSTCHGLDIDARNALGFTPLMKAALQGRTKCAKLLLCAGASPVMRDSGRGLRAEQWARFCGRTVCADVIEKFSRSKTIDRNGDYARWGSEPELAARLLGGKTPLAGSQNTGPTSLKSRIRRAFRSTSNPGHDPGRKAFSVVSQLTSAALCASSPVLPSNQSIPAAAKSASRPLSVPKVQVTLATCSYGEDTCGYPEPPVKDKIVTSRPVSRKKQ</sequence>
<proteinExistence type="predicted"/>
<feature type="region of interest" description="Disordered" evidence="4">
    <location>
        <begin position="70"/>
        <end position="91"/>
    </location>
</feature>
<reference evidence="5" key="1">
    <citation type="journal article" date="2024" name="Gigascience">
        <title>Chromosome-level genome of the poultry shaft louse Menopon gallinae provides insight into the host-switching and adaptive evolution of parasitic lice.</title>
        <authorList>
            <person name="Xu Y."/>
            <person name="Ma L."/>
            <person name="Liu S."/>
            <person name="Liang Y."/>
            <person name="Liu Q."/>
            <person name="He Z."/>
            <person name="Tian L."/>
            <person name="Duan Y."/>
            <person name="Cai W."/>
            <person name="Li H."/>
            <person name="Song F."/>
        </authorList>
    </citation>
    <scope>NUCLEOTIDE SEQUENCE</scope>
    <source>
        <strain evidence="5">Cailab_2023a</strain>
    </source>
</reference>
<feature type="repeat" description="ANK" evidence="3">
    <location>
        <begin position="311"/>
        <end position="333"/>
    </location>
</feature>
<dbReference type="PRINTS" id="PR01415">
    <property type="entry name" value="ANKYRIN"/>
</dbReference>
<evidence type="ECO:0000256" key="2">
    <source>
        <dbReference type="ARBA" id="ARBA00023043"/>
    </source>
</evidence>